<dbReference type="SUPFAM" id="SSF57850">
    <property type="entry name" value="RING/U-box"/>
    <property type="match status" value="1"/>
</dbReference>
<dbReference type="InterPro" id="IPR003613">
    <property type="entry name" value="Ubox_domain"/>
</dbReference>
<reference evidence="3" key="1">
    <citation type="submission" date="2021-01" db="EMBL/GenBank/DDBJ databases">
        <authorList>
            <person name="Corre E."/>
            <person name="Pelletier E."/>
            <person name="Niang G."/>
            <person name="Scheremetjew M."/>
            <person name="Finn R."/>
            <person name="Kale V."/>
            <person name="Holt S."/>
            <person name="Cochrane G."/>
            <person name="Meng A."/>
            <person name="Brown T."/>
            <person name="Cohen L."/>
        </authorList>
    </citation>
    <scope>NUCLEOTIDE SEQUENCE</scope>
    <source>
        <strain evidence="3">CCMP622</strain>
    </source>
</reference>
<evidence type="ECO:0000259" key="2">
    <source>
        <dbReference type="PROSITE" id="PS51698"/>
    </source>
</evidence>
<dbReference type="PANTHER" id="PTHR43628">
    <property type="entry name" value="ACTIVATOR OF C KINASE PROTEIN 1-RELATED"/>
    <property type="match status" value="1"/>
</dbReference>
<name>A0A7S2X6Y3_9EUKA</name>
<dbReference type="InterPro" id="IPR013083">
    <property type="entry name" value="Znf_RING/FYVE/PHD"/>
</dbReference>
<dbReference type="Gene3D" id="1.25.40.10">
    <property type="entry name" value="Tetratricopeptide repeat domain"/>
    <property type="match status" value="1"/>
</dbReference>
<dbReference type="InterPro" id="IPR006597">
    <property type="entry name" value="Sel1-like"/>
</dbReference>
<dbReference type="Gene3D" id="3.30.40.10">
    <property type="entry name" value="Zinc/RING finger domain, C3HC4 (zinc finger)"/>
    <property type="match status" value="1"/>
</dbReference>
<protein>
    <recommendedName>
        <fullName evidence="2">U-box domain-containing protein</fullName>
    </recommendedName>
</protein>
<feature type="domain" description="U-box" evidence="2">
    <location>
        <begin position="1"/>
        <end position="61"/>
    </location>
</feature>
<dbReference type="InterPro" id="IPR011990">
    <property type="entry name" value="TPR-like_helical_dom_sf"/>
</dbReference>
<dbReference type="GO" id="GO:0004842">
    <property type="term" value="F:ubiquitin-protein transferase activity"/>
    <property type="evidence" value="ECO:0007669"/>
    <property type="project" value="InterPro"/>
</dbReference>
<dbReference type="Pfam" id="PF04564">
    <property type="entry name" value="U-box"/>
    <property type="match status" value="1"/>
</dbReference>
<feature type="region of interest" description="Disordered" evidence="1">
    <location>
        <begin position="97"/>
        <end position="120"/>
    </location>
</feature>
<gene>
    <name evidence="3" type="ORF">LSP00402_LOCUS1324</name>
</gene>
<dbReference type="SMART" id="SM00504">
    <property type="entry name" value="Ubox"/>
    <property type="match status" value="1"/>
</dbReference>
<dbReference type="PROSITE" id="PS51698">
    <property type="entry name" value="U_BOX"/>
    <property type="match status" value="1"/>
</dbReference>
<dbReference type="PANTHER" id="PTHR43628:SF1">
    <property type="entry name" value="CHITIN SYNTHASE REGULATORY FACTOR 2-RELATED"/>
    <property type="match status" value="1"/>
</dbReference>
<evidence type="ECO:0000256" key="1">
    <source>
        <dbReference type="SAM" id="MobiDB-lite"/>
    </source>
</evidence>
<dbReference type="InterPro" id="IPR052945">
    <property type="entry name" value="Mitotic_Regulator"/>
</dbReference>
<dbReference type="EMBL" id="HBHP01002012">
    <property type="protein sequence ID" value="CAD9746499.1"/>
    <property type="molecule type" value="Transcribed_RNA"/>
</dbReference>
<dbReference type="SMART" id="SM00671">
    <property type="entry name" value="SEL1"/>
    <property type="match status" value="5"/>
</dbReference>
<evidence type="ECO:0000313" key="3">
    <source>
        <dbReference type="EMBL" id="CAD9746499.1"/>
    </source>
</evidence>
<accession>A0A7S2X6Y3</accession>
<dbReference type="SUPFAM" id="SSF81901">
    <property type="entry name" value="HCP-like"/>
    <property type="match status" value="2"/>
</dbReference>
<organism evidence="3">
    <name type="scientific">Lotharella oceanica</name>
    <dbReference type="NCBI Taxonomy" id="641309"/>
    <lineage>
        <taxon>Eukaryota</taxon>
        <taxon>Sar</taxon>
        <taxon>Rhizaria</taxon>
        <taxon>Cercozoa</taxon>
        <taxon>Chlorarachniophyceae</taxon>
        <taxon>Lotharella</taxon>
    </lineage>
</organism>
<proteinExistence type="predicted"/>
<dbReference type="AlphaFoldDB" id="A0A7S2X6Y3"/>
<dbReference type="Pfam" id="PF08238">
    <property type="entry name" value="Sel1"/>
    <property type="match status" value="5"/>
</dbReference>
<sequence>MDTPSMTTEGSTYEEKVISRWFKRGFKVDPMTFTELKDLTLVRDKILQSLILRWRTSFSEGKGSRITEEDIENALKKREIEHKLWRAEEVKQIYVDAKKPEEEKPADHPPADNGDVKAKPTEKASALGYKNFTLAEWDFIHCKEFVRDTGKSTDEPERWEETAQMMVDHAIDGVCLQIATPYDFVELGMDGIHAEILCEAVRQVKRETMVRGWELCYTTNFKRTDSYRGRELIIKAMELGEPFASAYCQLMGWKAKKDEPAAVDSFAILAQHLGDAYAQFMLGHCWDVGCVLPRNPETALEWYTKAAEAGLSSAQNNLGWCYRTGYGVVEDAKEAVKWYMRAAKQGELAAFVNLATCYRKGKGVPMNIGLAATWYKRATDLGNPRALNELGLLYKAGTGVKKNLAEAYRCFQKAAEAGSQDAMFHLAQCYETGEGTDKDVKMATNWYRRAAGAAEIFPYYNHVEPV</sequence>
<dbReference type="GO" id="GO:0016567">
    <property type="term" value="P:protein ubiquitination"/>
    <property type="evidence" value="ECO:0007669"/>
    <property type="project" value="InterPro"/>
</dbReference>